<dbReference type="SUPFAM" id="SSF56219">
    <property type="entry name" value="DNase I-like"/>
    <property type="match status" value="1"/>
</dbReference>
<dbReference type="GO" id="GO:0046856">
    <property type="term" value="P:phosphatidylinositol dephosphorylation"/>
    <property type="evidence" value="ECO:0007669"/>
    <property type="project" value="InterPro"/>
</dbReference>
<reference evidence="3" key="1">
    <citation type="submission" date="2022-11" db="UniProtKB">
        <authorList>
            <consortium name="WormBaseParasite"/>
        </authorList>
    </citation>
    <scope>IDENTIFICATION</scope>
</reference>
<evidence type="ECO:0000313" key="2">
    <source>
        <dbReference type="Proteomes" id="UP000887574"/>
    </source>
</evidence>
<dbReference type="WBParaSite" id="jg18318">
    <property type="protein sequence ID" value="jg18318"/>
    <property type="gene ID" value="jg18318"/>
</dbReference>
<accession>A0A915DE97</accession>
<organism evidence="2 3">
    <name type="scientific">Ditylenchus dipsaci</name>
    <dbReference type="NCBI Taxonomy" id="166011"/>
    <lineage>
        <taxon>Eukaryota</taxon>
        <taxon>Metazoa</taxon>
        <taxon>Ecdysozoa</taxon>
        <taxon>Nematoda</taxon>
        <taxon>Chromadorea</taxon>
        <taxon>Rhabditida</taxon>
        <taxon>Tylenchina</taxon>
        <taxon>Tylenchomorpha</taxon>
        <taxon>Sphaerularioidea</taxon>
        <taxon>Anguinidae</taxon>
        <taxon>Anguininae</taxon>
        <taxon>Ditylenchus</taxon>
    </lineage>
</organism>
<dbReference type="InterPro" id="IPR036691">
    <property type="entry name" value="Endo/exonu/phosph_ase_sf"/>
</dbReference>
<dbReference type="GO" id="GO:0004439">
    <property type="term" value="F:phosphatidylinositol-4,5-bisphosphate 5-phosphatase activity"/>
    <property type="evidence" value="ECO:0007669"/>
    <property type="project" value="TreeGrafter"/>
</dbReference>
<evidence type="ECO:0000259" key="1">
    <source>
        <dbReference type="Pfam" id="PF22669"/>
    </source>
</evidence>
<dbReference type="PANTHER" id="PTHR11200">
    <property type="entry name" value="INOSITOL 5-PHOSPHATASE"/>
    <property type="match status" value="1"/>
</dbReference>
<dbReference type="Pfam" id="PF22669">
    <property type="entry name" value="Exo_endo_phos2"/>
    <property type="match status" value="1"/>
</dbReference>
<evidence type="ECO:0000313" key="3">
    <source>
        <dbReference type="WBParaSite" id="jg18318"/>
    </source>
</evidence>
<dbReference type="PANTHER" id="PTHR11200:SF275">
    <property type="entry name" value="LD06095P"/>
    <property type="match status" value="1"/>
</dbReference>
<proteinExistence type="predicted"/>
<keyword evidence="2" id="KW-1185">Reference proteome</keyword>
<dbReference type="InterPro" id="IPR000300">
    <property type="entry name" value="IPPc"/>
</dbReference>
<feature type="domain" description="Inositol polyphosphate-related phosphatase" evidence="1">
    <location>
        <begin position="6"/>
        <end position="61"/>
    </location>
</feature>
<dbReference type="AlphaFoldDB" id="A0A915DE97"/>
<dbReference type="Proteomes" id="UP000887574">
    <property type="component" value="Unplaced"/>
</dbReference>
<protein>
    <recommendedName>
        <fullName evidence="1">Inositol polyphosphate-related phosphatase domain-containing protein</fullName>
    </recommendedName>
</protein>
<name>A0A915DE97_9BILA</name>
<dbReference type="Gene3D" id="3.60.10.10">
    <property type="entry name" value="Endonuclease/exonuclease/phosphatase"/>
    <property type="match status" value="1"/>
</dbReference>
<sequence length="125" mass="13788">MSSQQLMTRCNCNQHYSLLQFDELQNELNSKSAFSGFQEANENFKPTYKYYIGSFEWDTSTGVLLTSILVGGDQENSFTRGLSRLSNKRAVALNSRLEASSPEIGAGGEYGATSSAENLKACYLC</sequence>
<dbReference type="InterPro" id="IPR046985">
    <property type="entry name" value="IP5"/>
</dbReference>